<feature type="transmembrane region" description="Helical" evidence="1">
    <location>
        <begin position="109"/>
        <end position="131"/>
    </location>
</feature>
<dbReference type="EMBL" id="JTDK01000029">
    <property type="protein sequence ID" value="KHK95068.1"/>
    <property type="molecule type" value="Genomic_DNA"/>
</dbReference>
<dbReference type="GO" id="GO:0022857">
    <property type="term" value="F:transmembrane transporter activity"/>
    <property type="evidence" value="ECO:0007669"/>
    <property type="project" value="InterPro"/>
</dbReference>
<protein>
    <recommendedName>
        <fullName evidence="4">MFS transporter</fullName>
    </recommendedName>
</protein>
<dbReference type="InterPro" id="IPR011701">
    <property type="entry name" value="MFS"/>
</dbReference>
<comment type="caution">
    <text evidence="2">The sequence shown here is derived from an EMBL/GenBank/DDBJ whole genome shotgun (WGS) entry which is preliminary data.</text>
</comment>
<dbReference type="Proteomes" id="UP000031030">
    <property type="component" value="Unassembled WGS sequence"/>
</dbReference>
<reference evidence="2 3" key="1">
    <citation type="submission" date="2014-11" db="EMBL/GenBank/DDBJ databases">
        <title>Genome sequence of Microbacterium mangrovi MUSC 115(T).</title>
        <authorList>
            <person name="Lee L.-H."/>
        </authorList>
    </citation>
    <scope>NUCLEOTIDE SEQUENCE [LARGE SCALE GENOMIC DNA]</scope>
    <source>
        <strain evidence="2 3">MUSC 115</strain>
    </source>
</reference>
<dbReference type="InterPro" id="IPR052524">
    <property type="entry name" value="MFS_Cyanate_Porter"/>
</dbReference>
<feature type="transmembrane region" description="Helical" evidence="1">
    <location>
        <begin position="49"/>
        <end position="78"/>
    </location>
</feature>
<sequence length="407" mass="42060">MPDQTSAASRHLLPLSLTALTFVVVFGAAELRAPILSVAPLAHLIESELGIGAATVGLLTSIPVLCFALCSPLAIWVIRRGGADFAFTIAMTGIVVGTILRSLGGLPMLLVGTAVIGAFVTIGNIVIPTLIGREYRGRRAHTMTGVFTSSMTLGTFAVTIGTAPAAAAIGWQAALAMWLVFGAAALAVWLPLRGLRDAVTPRGTARAVTGDDHVPMVRRRTTWLLAAAFAGQSFSFYAATAWLPSIVGDLGYSDSVAGVIAAIFQIFGVIGSLLTPLVVSRASARVVLVVAGLFWLTVPLGFLLLPHGWVVWCVLGGLAQGAGITIIFVLMNGFGGTEHVLAERSGIVQGAGYAVAATGPLLLGALHQVSGAWALPELVLLVTVLMFAIAGLVSARLLKRGVEVETG</sequence>
<evidence type="ECO:0008006" key="4">
    <source>
        <dbReference type="Google" id="ProtNLM"/>
    </source>
</evidence>
<dbReference type="Gene3D" id="1.20.1250.20">
    <property type="entry name" value="MFS general substrate transporter like domains"/>
    <property type="match status" value="2"/>
</dbReference>
<feature type="transmembrane region" description="Helical" evidence="1">
    <location>
        <begin position="223"/>
        <end position="243"/>
    </location>
</feature>
<evidence type="ECO:0000313" key="2">
    <source>
        <dbReference type="EMBL" id="KHK95068.1"/>
    </source>
</evidence>
<dbReference type="Pfam" id="PF07690">
    <property type="entry name" value="MFS_1"/>
    <property type="match status" value="1"/>
</dbReference>
<evidence type="ECO:0000256" key="1">
    <source>
        <dbReference type="SAM" id="Phobius"/>
    </source>
</evidence>
<gene>
    <name evidence="2" type="ORF">LK09_20255</name>
</gene>
<feature type="transmembrane region" description="Helical" evidence="1">
    <location>
        <begin position="143"/>
        <end position="163"/>
    </location>
</feature>
<evidence type="ECO:0000313" key="3">
    <source>
        <dbReference type="Proteomes" id="UP000031030"/>
    </source>
</evidence>
<feature type="transmembrane region" description="Helical" evidence="1">
    <location>
        <begin position="346"/>
        <end position="366"/>
    </location>
</feature>
<dbReference type="STRING" id="1348253.LK09_20255"/>
<feature type="transmembrane region" description="Helical" evidence="1">
    <location>
        <begin position="378"/>
        <end position="398"/>
    </location>
</feature>
<feature type="transmembrane region" description="Helical" evidence="1">
    <location>
        <begin position="12"/>
        <end position="29"/>
    </location>
</feature>
<organism evidence="2 3">
    <name type="scientific">Microbacterium mangrovi</name>
    <dbReference type="NCBI Taxonomy" id="1348253"/>
    <lineage>
        <taxon>Bacteria</taxon>
        <taxon>Bacillati</taxon>
        <taxon>Actinomycetota</taxon>
        <taxon>Actinomycetes</taxon>
        <taxon>Micrococcales</taxon>
        <taxon>Microbacteriaceae</taxon>
        <taxon>Microbacterium</taxon>
    </lineage>
</organism>
<proteinExistence type="predicted"/>
<feature type="transmembrane region" description="Helical" evidence="1">
    <location>
        <begin position="255"/>
        <end position="279"/>
    </location>
</feature>
<name>A0A0B1ZV27_9MICO</name>
<keyword evidence="3" id="KW-1185">Reference proteome</keyword>
<accession>A0A0B1ZV27</accession>
<feature type="transmembrane region" description="Helical" evidence="1">
    <location>
        <begin position="169"/>
        <end position="192"/>
    </location>
</feature>
<dbReference type="SUPFAM" id="SSF103473">
    <property type="entry name" value="MFS general substrate transporter"/>
    <property type="match status" value="1"/>
</dbReference>
<feature type="transmembrane region" description="Helical" evidence="1">
    <location>
        <begin position="309"/>
        <end position="334"/>
    </location>
</feature>
<keyword evidence="1" id="KW-0472">Membrane</keyword>
<dbReference type="InterPro" id="IPR036259">
    <property type="entry name" value="MFS_trans_sf"/>
</dbReference>
<keyword evidence="1" id="KW-0812">Transmembrane</keyword>
<feature type="transmembrane region" description="Helical" evidence="1">
    <location>
        <begin position="286"/>
        <end position="303"/>
    </location>
</feature>
<dbReference type="PANTHER" id="PTHR23523">
    <property type="match status" value="1"/>
</dbReference>
<dbReference type="PANTHER" id="PTHR23523:SF2">
    <property type="entry name" value="2-NITROIMIDAZOLE TRANSPORTER"/>
    <property type="match status" value="1"/>
</dbReference>
<dbReference type="AlphaFoldDB" id="A0A0B1ZV27"/>
<feature type="transmembrane region" description="Helical" evidence="1">
    <location>
        <begin position="85"/>
        <end position="103"/>
    </location>
</feature>
<keyword evidence="1" id="KW-1133">Transmembrane helix</keyword>